<dbReference type="InterPro" id="IPR012340">
    <property type="entry name" value="NA-bd_OB-fold"/>
</dbReference>
<dbReference type="EMBL" id="SPMY01000075">
    <property type="protein sequence ID" value="NMQ29880.1"/>
    <property type="molecule type" value="Genomic_DNA"/>
</dbReference>
<accession>A0ABX1U0A8</accession>
<dbReference type="Gene3D" id="2.40.50.140">
    <property type="entry name" value="Nucleic acid-binding proteins"/>
    <property type="match status" value="1"/>
</dbReference>
<gene>
    <name evidence="1" type="ORF">E4Q23_20225</name>
</gene>
<evidence type="ECO:0008006" key="3">
    <source>
        <dbReference type="Google" id="ProtNLM"/>
    </source>
</evidence>
<protein>
    <recommendedName>
        <fullName evidence="3">Cold shock domain-containing protein</fullName>
    </recommendedName>
</protein>
<comment type="caution">
    <text evidence="1">The sequence shown here is derived from an EMBL/GenBank/DDBJ whole genome shotgun (WGS) entry which is preliminary data.</text>
</comment>
<keyword evidence="2" id="KW-1185">Reference proteome</keyword>
<evidence type="ECO:0000313" key="1">
    <source>
        <dbReference type="EMBL" id="NMQ29880.1"/>
    </source>
</evidence>
<organism evidence="1 2">
    <name type="scientific">Candidatus Accumulibacter phosphatis</name>
    <dbReference type="NCBI Taxonomy" id="327160"/>
    <lineage>
        <taxon>Bacteria</taxon>
        <taxon>Pseudomonadati</taxon>
        <taxon>Pseudomonadota</taxon>
        <taxon>Betaproteobacteria</taxon>
        <taxon>Candidatus Accumulibacter</taxon>
    </lineage>
</organism>
<sequence>MDLSVARRGGMFFFHYQDIIEKGRESTILEGDRVEFSLAKVDGKFRAKSVRKVG</sequence>
<reference evidence="1 2" key="1">
    <citation type="submission" date="2019-03" db="EMBL/GenBank/DDBJ databases">
        <title>Metabolic reconstructions from genomes of highly enriched 'Candidatus Accumulibacter' and 'Candidatus Competibacter' bioreactor populations.</title>
        <authorList>
            <person name="Annavajhala M.K."/>
            <person name="Welles L."/>
            <person name="Abbas B."/>
            <person name="Sorokin D."/>
            <person name="Park H."/>
            <person name="Van Loosdrecht M."/>
            <person name="Chandran K."/>
        </authorList>
    </citation>
    <scope>NUCLEOTIDE SEQUENCE [LARGE SCALE GENOMIC DNA]</scope>
    <source>
        <strain evidence="1 2">SBR_S</strain>
    </source>
</reference>
<dbReference type="Proteomes" id="UP000749010">
    <property type="component" value="Unassembled WGS sequence"/>
</dbReference>
<name>A0ABX1U0A8_9PROT</name>
<proteinExistence type="predicted"/>
<evidence type="ECO:0000313" key="2">
    <source>
        <dbReference type="Proteomes" id="UP000749010"/>
    </source>
</evidence>